<evidence type="ECO:0000256" key="3">
    <source>
        <dbReference type="ARBA" id="ARBA00022490"/>
    </source>
</evidence>
<dbReference type="AlphaFoldDB" id="A0A6J5YRF7"/>
<dbReference type="Pfam" id="PF08245">
    <property type="entry name" value="Mur_ligase_M"/>
    <property type="match status" value="1"/>
</dbReference>
<evidence type="ECO:0000256" key="2">
    <source>
        <dbReference type="ARBA" id="ARBA00004752"/>
    </source>
</evidence>
<feature type="domain" description="Mur ligase central" evidence="8">
    <location>
        <begin position="109"/>
        <end position="287"/>
    </location>
</feature>
<dbReference type="InterPro" id="IPR004101">
    <property type="entry name" value="Mur_ligase_C"/>
</dbReference>
<evidence type="ECO:0000256" key="1">
    <source>
        <dbReference type="ARBA" id="ARBA00004496"/>
    </source>
</evidence>
<dbReference type="Gene3D" id="3.40.1190.10">
    <property type="entry name" value="Mur-like, catalytic domain"/>
    <property type="match status" value="1"/>
</dbReference>
<dbReference type="EMBL" id="CAESAF010000005">
    <property type="protein sequence ID" value="CAB4330570.1"/>
    <property type="molecule type" value="Genomic_DNA"/>
</dbReference>
<reference evidence="9" key="1">
    <citation type="submission" date="2020-05" db="EMBL/GenBank/DDBJ databases">
        <authorList>
            <person name="Chiriac C."/>
            <person name="Salcher M."/>
            <person name="Ghai R."/>
            <person name="Kavagutti S V."/>
        </authorList>
    </citation>
    <scope>NUCLEOTIDE SEQUENCE</scope>
</reference>
<dbReference type="HAMAP" id="MF_00639">
    <property type="entry name" value="MurD"/>
    <property type="match status" value="1"/>
</dbReference>
<evidence type="ECO:0000256" key="5">
    <source>
        <dbReference type="ARBA" id="ARBA00022741"/>
    </source>
</evidence>
<dbReference type="InterPro" id="IPR005762">
    <property type="entry name" value="MurD"/>
</dbReference>
<name>A0A6J5YRF7_9ZZZZ</name>
<dbReference type="GO" id="GO:0005524">
    <property type="term" value="F:ATP binding"/>
    <property type="evidence" value="ECO:0007669"/>
    <property type="project" value="UniProtKB-KW"/>
</dbReference>
<evidence type="ECO:0000313" key="9">
    <source>
        <dbReference type="EMBL" id="CAB4330570.1"/>
    </source>
</evidence>
<dbReference type="PANTHER" id="PTHR43692:SF1">
    <property type="entry name" value="UDP-N-ACETYLMURAMOYLALANINE--D-GLUTAMATE LIGASE"/>
    <property type="match status" value="1"/>
</dbReference>
<evidence type="ECO:0000256" key="6">
    <source>
        <dbReference type="ARBA" id="ARBA00022840"/>
    </source>
</evidence>
<dbReference type="GO" id="GO:0009252">
    <property type="term" value="P:peptidoglycan biosynthetic process"/>
    <property type="evidence" value="ECO:0007669"/>
    <property type="project" value="UniProtKB-UniPathway"/>
</dbReference>
<keyword evidence="5" id="KW-0547">Nucleotide-binding</keyword>
<dbReference type="GO" id="GO:0005737">
    <property type="term" value="C:cytoplasm"/>
    <property type="evidence" value="ECO:0007669"/>
    <property type="project" value="UniProtKB-SubCell"/>
</dbReference>
<dbReference type="SUPFAM" id="SSF53623">
    <property type="entry name" value="MurD-like peptide ligases, catalytic domain"/>
    <property type="match status" value="1"/>
</dbReference>
<dbReference type="UniPathway" id="UPA00219"/>
<dbReference type="GO" id="GO:0051301">
    <property type="term" value="P:cell division"/>
    <property type="evidence" value="ECO:0007669"/>
    <property type="project" value="InterPro"/>
</dbReference>
<accession>A0A6J5YRF7</accession>
<dbReference type="InterPro" id="IPR036615">
    <property type="entry name" value="Mur_ligase_C_dom_sf"/>
</dbReference>
<dbReference type="Pfam" id="PF02875">
    <property type="entry name" value="Mur_ligase_C"/>
    <property type="match status" value="1"/>
</dbReference>
<proteinExistence type="inferred from homology"/>
<evidence type="ECO:0000256" key="4">
    <source>
        <dbReference type="ARBA" id="ARBA00022598"/>
    </source>
</evidence>
<keyword evidence="4" id="KW-0436">Ligase</keyword>
<dbReference type="SUPFAM" id="SSF53244">
    <property type="entry name" value="MurD-like peptide ligases, peptide-binding domain"/>
    <property type="match status" value="1"/>
</dbReference>
<dbReference type="SUPFAM" id="SSF51984">
    <property type="entry name" value="MurCD N-terminal domain"/>
    <property type="match status" value="1"/>
</dbReference>
<protein>
    <submittedName>
        <fullName evidence="9">Unannotated protein</fullName>
    </submittedName>
</protein>
<dbReference type="NCBIfam" id="TIGR01087">
    <property type="entry name" value="murD"/>
    <property type="match status" value="1"/>
</dbReference>
<dbReference type="GO" id="GO:0008764">
    <property type="term" value="F:UDP-N-acetylmuramoylalanine-D-glutamate ligase activity"/>
    <property type="evidence" value="ECO:0007669"/>
    <property type="project" value="UniProtKB-EC"/>
</dbReference>
<gene>
    <name evidence="9" type="ORF">UFOPK3574_00131</name>
</gene>
<keyword evidence="3" id="KW-0963">Cytoplasm</keyword>
<dbReference type="PANTHER" id="PTHR43692">
    <property type="entry name" value="UDP-N-ACETYLMURAMOYLALANINE--D-GLUTAMATE LIGASE"/>
    <property type="match status" value="1"/>
</dbReference>
<keyword evidence="6" id="KW-0067">ATP-binding</keyword>
<comment type="pathway">
    <text evidence="2">Cell wall biogenesis; peptidoglycan biosynthesis.</text>
</comment>
<sequence length="461" mass="49515">MAITFADKKVLILGAGVTGLAVARSLAKRGARVSLADDVVREVDGFSVAMTSTYSAANFDALVISPGWKADHFLISEAENSDVELWNEVDLAWKLRTELTPNQRWIALTGTNGKTTTVEMAAAMLREGGISAIACGNVGTTVIESVESSERYEVLVLELSSFQLHWLKEATFVAVSILNIAQDHVDWHGGFNEYAQAKTSILDRASTGILNGDDPEVVSRTTQWQGRKVFFSLDTPGPGEIGVVEELLVDRAFVSNPQEAEMIAEVVDVIPTVPHNVANALAAAGLARAIGIPHEVIQKALQKFKLGRHRIEVIASKNEINWINDSKATNPHAAAASLMSTLSAIWIAGGMAKGAEMSELIQRCKSRIKVAILIGTDRELIASELRVNAPDVEIIYVDAPNSYFKGGADNSLMEAVVAAANLRAVAGDTVLLAPACASMDQFISYADRGDRFTKAAIKEIS</sequence>
<organism evidence="9">
    <name type="scientific">freshwater metagenome</name>
    <dbReference type="NCBI Taxonomy" id="449393"/>
    <lineage>
        <taxon>unclassified sequences</taxon>
        <taxon>metagenomes</taxon>
        <taxon>ecological metagenomes</taxon>
    </lineage>
</organism>
<dbReference type="Gene3D" id="3.90.190.20">
    <property type="entry name" value="Mur ligase, C-terminal domain"/>
    <property type="match status" value="1"/>
</dbReference>
<evidence type="ECO:0000259" key="7">
    <source>
        <dbReference type="Pfam" id="PF02875"/>
    </source>
</evidence>
<dbReference type="InterPro" id="IPR013221">
    <property type="entry name" value="Mur_ligase_cen"/>
</dbReference>
<dbReference type="Gene3D" id="3.40.50.720">
    <property type="entry name" value="NAD(P)-binding Rossmann-like Domain"/>
    <property type="match status" value="1"/>
</dbReference>
<evidence type="ECO:0000259" key="8">
    <source>
        <dbReference type="Pfam" id="PF08245"/>
    </source>
</evidence>
<feature type="domain" description="Mur ligase C-terminal" evidence="7">
    <location>
        <begin position="309"/>
        <end position="436"/>
    </location>
</feature>
<dbReference type="GO" id="GO:0008360">
    <property type="term" value="P:regulation of cell shape"/>
    <property type="evidence" value="ECO:0007669"/>
    <property type="project" value="InterPro"/>
</dbReference>
<comment type="subcellular location">
    <subcellularLocation>
        <location evidence="1">Cytoplasm</location>
    </subcellularLocation>
</comment>
<dbReference type="InterPro" id="IPR036565">
    <property type="entry name" value="Mur-like_cat_sf"/>
</dbReference>